<dbReference type="InterPro" id="IPR026838">
    <property type="entry name" value="YheC/D"/>
</dbReference>
<protein>
    <submittedName>
        <fullName evidence="1">Glutathione synthase/Ribosomal protein S6 modification enzyme (Glutaminyl transferase)-like protein</fullName>
    </submittedName>
</protein>
<dbReference type="Proteomes" id="UP000002217">
    <property type="component" value="Chromosome"/>
</dbReference>
<reference evidence="1 2" key="1">
    <citation type="journal article" date="2009" name="Stand. Genomic Sci.">
        <title>Complete genome sequence of Desulfotomaculum acetoxidans type strain (5575).</title>
        <authorList>
            <person name="Spring S."/>
            <person name="Lapidus A."/>
            <person name="Schroder M."/>
            <person name="Gleim D."/>
            <person name="Sims D."/>
            <person name="Meincke L."/>
            <person name="Glavina Del Rio T."/>
            <person name="Tice H."/>
            <person name="Copeland A."/>
            <person name="Cheng J.F."/>
            <person name="Lucas S."/>
            <person name="Chen F."/>
            <person name="Nolan M."/>
            <person name="Bruce D."/>
            <person name="Goodwin L."/>
            <person name="Pitluck S."/>
            <person name="Ivanova N."/>
            <person name="Mavromatis K."/>
            <person name="Mikhailova N."/>
            <person name="Pati A."/>
            <person name="Chen A."/>
            <person name="Palaniappan K."/>
            <person name="Land M."/>
            <person name="Hauser L."/>
            <person name="Chang Y.J."/>
            <person name="Jeffries C.D."/>
            <person name="Chain P."/>
            <person name="Saunders E."/>
            <person name="Brettin T."/>
            <person name="Detter J.C."/>
            <person name="Goker M."/>
            <person name="Bristow J."/>
            <person name="Eisen J.A."/>
            <person name="Markowitz V."/>
            <person name="Hugenholtz P."/>
            <person name="Kyrpides N.C."/>
            <person name="Klenk H.P."/>
            <person name="Han C."/>
        </authorList>
    </citation>
    <scope>NUCLEOTIDE SEQUENCE [LARGE SCALE GENOMIC DNA]</scope>
    <source>
        <strain evidence="2">ATCC 49208 / DSM 771 / VKM B-1644</strain>
    </source>
</reference>
<dbReference type="PANTHER" id="PTHR21621:SF0">
    <property type="entry name" value="BETA-CITRYLGLUTAMATE SYNTHASE B-RELATED"/>
    <property type="match status" value="1"/>
</dbReference>
<dbReference type="Gene3D" id="3.30.470.20">
    <property type="entry name" value="ATP-grasp fold, B domain"/>
    <property type="match status" value="1"/>
</dbReference>
<dbReference type="GO" id="GO:0005737">
    <property type="term" value="C:cytoplasm"/>
    <property type="evidence" value="ECO:0007669"/>
    <property type="project" value="TreeGrafter"/>
</dbReference>
<organism evidence="1 2">
    <name type="scientific">Desulfofarcimen acetoxidans (strain ATCC 49208 / DSM 771 / KCTC 5769 / VKM B-1644 / 5575)</name>
    <name type="common">Desulfotomaculum acetoxidans</name>
    <dbReference type="NCBI Taxonomy" id="485916"/>
    <lineage>
        <taxon>Bacteria</taxon>
        <taxon>Bacillati</taxon>
        <taxon>Bacillota</taxon>
        <taxon>Clostridia</taxon>
        <taxon>Eubacteriales</taxon>
        <taxon>Peptococcaceae</taxon>
        <taxon>Desulfofarcimen</taxon>
    </lineage>
</organism>
<dbReference type="PANTHER" id="PTHR21621">
    <property type="entry name" value="RIBOSOMAL PROTEIN S6 MODIFICATION PROTEIN"/>
    <property type="match status" value="1"/>
</dbReference>
<keyword evidence="2" id="KW-1185">Reference proteome</keyword>
<dbReference type="EMBL" id="CP001720">
    <property type="protein sequence ID" value="ACV61850.1"/>
    <property type="molecule type" value="Genomic_DNA"/>
</dbReference>
<dbReference type="SUPFAM" id="SSF56059">
    <property type="entry name" value="Glutathione synthetase ATP-binding domain-like"/>
    <property type="match status" value="1"/>
</dbReference>
<dbReference type="OrthoDB" id="1809801at2"/>
<gene>
    <name evidence="1" type="ordered locus">Dtox_0961</name>
</gene>
<proteinExistence type="predicted"/>
<dbReference type="STRING" id="485916.Dtox_0961"/>
<dbReference type="GO" id="GO:0009432">
    <property type="term" value="P:SOS response"/>
    <property type="evidence" value="ECO:0007669"/>
    <property type="project" value="TreeGrafter"/>
</dbReference>
<evidence type="ECO:0000313" key="1">
    <source>
        <dbReference type="EMBL" id="ACV61850.1"/>
    </source>
</evidence>
<dbReference type="RefSeq" id="WP_015756565.1">
    <property type="nucleotide sequence ID" value="NC_013216.1"/>
</dbReference>
<dbReference type="GO" id="GO:0018169">
    <property type="term" value="F:ribosomal S6-glutamic acid ligase activity"/>
    <property type="evidence" value="ECO:0007669"/>
    <property type="project" value="TreeGrafter"/>
</dbReference>
<evidence type="ECO:0000313" key="2">
    <source>
        <dbReference type="Proteomes" id="UP000002217"/>
    </source>
</evidence>
<sequence>MTWIKLQGVNRDQEKSFFLPGVVVRDMPEKVKIRFGMRETIVSPSFLPGFVKSQNNSFHNPLPVSCSRSVIDDLLIQDGLTYQMLLSGDTISIGPVIGFLLGEQHYCYHDSHLKELTDALQVYERVGGLFCAFRYFSIDWSTNYVYGLFFDWTGKAWKYGKLPLPSVVFRRGFHKNGEEFKRLTEQAGVKLFNSSRLDKWKMHTKLKSNQNFYRHLPDTARLTSPQILLSYLKKYCQVILKPVDLSRGRGVCVINEAGDESIELSGCNYYDINSQKSTRISKQSIKSFLQRYKLLERNYIVQPYLKLARINGCPFDIRIVMQKNAREKWVCTGIECRLAGPGQYLTNISLGGRALPIALAAELAFGPSISPVLFKKEVISIGSQFCGLMEEPGEHYAEFGIDLAVDTSRRFWFLEANVRPSFKGFQVMDYENYLHICATPIFYAVTAAGFGKNKASRRLE</sequence>
<dbReference type="KEGG" id="dae:Dtox_0961"/>
<dbReference type="GO" id="GO:0016740">
    <property type="term" value="F:transferase activity"/>
    <property type="evidence" value="ECO:0007669"/>
    <property type="project" value="UniProtKB-KW"/>
</dbReference>
<dbReference type="HOGENOM" id="CLU_044334_3_0_9"/>
<keyword evidence="1" id="KW-0808">Transferase</keyword>
<dbReference type="Pfam" id="PF14398">
    <property type="entry name" value="ATPgrasp_YheCD"/>
    <property type="match status" value="1"/>
</dbReference>
<dbReference type="AlphaFoldDB" id="C8W383"/>
<accession>C8W383</accession>
<dbReference type="eggNOG" id="COG0189">
    <property type="taxonomic scope" value="Bacteria"/>
</dbReference>
<name>C8W383_DESAS</name>